<feature type="region of interest" description="Disordered" evidence="1">
    <location>
        <begin position="30"/>
        <end position="55"/>
    </location>
</feature>
<evidence type="ECO:0000313" key="4">
    <source>
        <dbReference type="Proteomes" id="UP000222106"/>
    </source>
</evidence>
<feature type="signal peptide" evidence="2">
    <location>
        <begin position="1"/>
        <end position="24"/>
    </location>
</feature>
<comment type="caution">
    <text evidence="3">The sequence shown here is derived from an EMBL/GenBank/DDBJ whole genome shotgun (WGS) entry which is preliminary data.</text>
</comment>
<evidence type="ECO:0000256" key="2">
    <source>
        <dbReference type="SAM" id="SignalP"/>
    </source>
</evidence>
<accession>A0A2A9EN40</accession>
<proteinExistence type="predicted"/>
<keyword evidence="2" id="KW-0732">Signal</keyword>
<feature type="chain" id="PRO_5013129116" evidence="2">
    <location>
        <begin position="25"/>
        <end position="196"/>
    </location>
</feature>
<dbReference type="PROSITE" id="PS51257">
    <property type="entry name" value="PROKAR_LIPOPROTEIN"/>
    <property type="match status" value="1"/>
</dbReference>
<name>A0A2A9EN40_9MICO</name>
<evidence type="ECO:0000313" key="3">
    <source>
        <dbReference type="EMBL" id="PFG39650.1"/>
    </source>
</evidence>
<reference evidence="3 4" key="1">
    <citation type="submission" date="2017-10" db="EMBL/GenBank/DDBJ databases">
        <title>Sequencing the genomes of 1000 actinobacteria strains.</title>
        <authorList>
            <person name="Klenk H.-P."/>
        </authorList>
    </citation>
    <scope>NUCLEOTIDE SEQUENCE [LARGE SCALE GENOMIC DNA]</scope>
    <source>
        <strain evidence="3 4">DSM 21838</strain>
    </source>
</reference>
<protein>
    <submittedName>
        <fullName evidence="3">Uncharacterized protein</fullName>
    </submittedName>
</protein>
<organism evidence="3 4">
    <name type="scientific">Georgenia soli</name>
    <dbReference type="NCBI Taxonomy" id="638953"/>
    <lineage>
        <taxon>Bacteria</taxon>
        <taxon>Bacillati</taxon>
        <taxon>Actinomycetota</taxon>
        <taxon>Actinomycetes</taxon>
        <taxon>Micrococcales</taxon>
        <taxon>Bogoriellaceae</taxon>
        <taxon>Georgenia</taxon>
    </lineage>
</organism>
<evidence type="ECO:0000256" key="1">
    <source>
        <dbReference type="SAM" id="MobiDB-lite"/>
    </source>
</evidence>
<sequence length="196" mass="20135">MKVLPMLAAASIALTGLSACSAEAEPAATAAPTAAAPAPETSEPVAEETAEKPLASGDTITAEQVVGLAEGFRAYTMIDGSQVAIADAEELPQVVIDDVVAGGNQVTGGALTAESSQAFIAYTEGKVEETGRKIVAVYPATGHRTPEDAEAGKVTSYWGTYADMQTFFDTMDEAKAVADAYVATQEPLTRVTIVFG</sequence>
<dbReference type="AlphaFoldDB" id="A0A2A9EN40"/>
<dbReference type="EMBL" id="PDJI01000004">
    <property type="protein sequence ID" value="PFG39650.1"/>
    <property type="molecule type" value="Genomic_DNA"/>
</dbReference>
<dbReference type="RefSeq" id="WP_143426990.1">
    <property type="nucleotide sequence ID" value="NZ_PDJI01000004.1"/>
</dbReference>
<feature type="compositionally biased region" description="Low complexity" evidence="1">
    <location>
        <begin position="30"/>
        <end position="44"/>
    </location>
</feature>
<keyword evidence="4" id="KW-1185">Reference proteome</keyword>
<dbReference type="Proteomes" id="UP000222106">
    <property type="component" value="Unassembled WGS sequence"/>
</dbReference>
<gene>
    <name evidence="3" type="ORF">ATJ97_2161</name>
</gene>